<feature type="transmembrane region" description="Helical" evidence="8">
    <location>
        <begin position="300"/>
        <end position="317"/>
    </location>
</feature>
<feature type="transmembrane region" description="Helical" evidence="8">
    <location>
        <begin position="80"/>
        <end position="98"/>
    </location>
</feature>
<keyword evidence="7 8" id="KW-0472">Membrane</keyword>
<feature type="transmembrane region" description="Helical" evidence="8">
    <location>
        <begin position="52"/>
        <end position="73"/>
    </location>
</feature>
<keyword evidence="3 9" id="KW-0328">Glycosyltransferase</keyword>
<evidence type="ECO:0000256" key="1">
    <source>
        <dbReference type="ARBA" id="ARBA00004651"/>
    </source>
</evidence>
<dbReference type="EMBL" id="JBJYXY010000001">
    <property type="protein sequence ID" value="MFN2974443.1"/>
    <property type="molecule type" value="Genomic_DNA"/>
</dbReference>
<dbReference type="PANTHER" id="PTHR33908">
    <property type="entry name" value="MANNOSYLTRANSFERASE YKCB-RELATED"/>
    <property type="match status" value="1"/>
</dbReference>
<evidence type="ECO:0000256" key="7">
    <source>
        <dbReference type="ARBA" id="ARBA00023136"/>
    </source>
</evidence>
<dbReference type="EC" id="2.4.-.-" evidence="9"/>
<proteinExistence type="predicted"/>
<evidence type="ECO:0000256" key="8">
    <source>
        <dbReference type="SAM" id="Phobius"/>
    </source>
</evidence>
<dbReference type="PANTHER" id="PTHR33908:SF11">
    <property type="entry name" value="MEMBRANE PROTEIN"/>
    <property type="match status" value="1"/>
</dbReference>
<name>A0ABW9KG39_9BACT</name>
<keyword evidence="6 8" id="KW-1133">Transmembrane helix</keyword>
<dbReference type="Proteomes" id="UP001634747">
    <property type="component" value="Unassembled WGS sequence"/>
</dbReference>
<feature type="transmembrane region" description="Helical" evidence="8">
    <location>
        <begin position="323"/>
        <end position="342"/>
    </location>
</feature>
<dbReference type="GO" id="GO:0016757">
    <property type="term" value="F:glycosyltransferase activity"/>
    <property type="evidence" value="ECO:0007669"/>
    <property type="project" value="UniProtKB-KW"/>
</dbReference>
<protein>
    <submittedName>
        <fullName evidence="9">Glycosyltransferase family 39 protein</fullName>
        <ecNumber evidence="9">2.4.-.-</ecNumber>
    </submittedName>
</protein>
<accession>A0ABW9KG39</accession>
<evidence type="ECO:0000256" key="3">
    <source>
        <dbReference type="ARBA" id="ARBA00022676"/>
    </source>
</evidence>
<evidence type="ECO:0000256" key="4">
    <source>
        <dbReference type="ARBA" id="ARBA00022679"/>
    </source>
</evidence>
<comment type="caution">
    <text evidence="9">The sequence shown here is derived from an EMBL/GenBank/DDBJ whole genome shotgun (WGS) entry which is preliminary data.</text>
</comment>
<dbReference type="InterPro" id="IPR050297">
    <property type="entry name" value="LipidA_mod_glycosyltrf_83"/>
</dbReference>
<feature type="transmembrane region" description="Helical" evidence="8">
    <location>
        <begin position="135"/>
        <end position="157"/>
    </location>
</feature>
<feature type="transmembrane region" description="Helical" evidence="8">
    <location>
        <begin position="104"/>
        <end position="123"/>
    </location>
</feature>
<dbReference type="RefSeq" id="WP_344687274.1">
    <property type="nucleotide sequence ID" value="NZ_BAABBH010000001.1"/>
</dbReference>
<evidence type="ECO:0000256" key="5">
    <source>
        <dbReference type="ARBA" id="ARBA00022692"/>
    </source>
</evidence>
<keyword evidence="2" id="KW-1003">Cell membrane</keyword>
<evidence type="ECO:0000313" key="9">
    <source>
        <dbReference type="EMBL" id="MFN2974443.1"/>
    </source>
</evidence>
<gene>
    <name evidence="9" type="ORF">ACK2TP_01575</name>
</gene>
<sequence>MWNDEFLSFYTDSLPTAQQVIHVQRYTPISLDPPTYHLLSHFSMKLLGPGPIALRMPALAGFLLLQVSLFALLRRVSTARAALFGMALPVLTASFRFAVEGRPYAWLLGLYALALFCWLSAAGRPGYTSSLARRLSLVGLFCAIALAITSHYFGLLILVPLLPAELIRTVRRRTVDWPMIATMAAGASALALVMFFKQGLVPYRQHYYINFVSLHAISRGYRDLFLQDGRASNAMQRLFALAMLAAALWIAFRLRGKRSELSKATSAMLGFGIALIALAMLPIFGYLVGRFVTHTMEVRYVVASLIPFIIALAVASGKPFRSRPVFLLAMSVTVFLATASVYSRIRNERDHAATVRARLQPSASVIARLRSNPAEHLYVQSTGELFLDAYYAPTQVPADRLAVIYDRPAEVSILGNDTDAVTAENASHFLPFATVRYQDFKAQPMPLLVNKETSGMDWIGKDLNLQHVPEYVVGDALASHIVQVDFRNVPNAAAAVR</sequence>
<evidence type="ECO:0000256" key="6">
    <source>
        <dbReference type="ARBA" id="ARBA00022989"/>
    </source>
</evidence>
<feature type="transmembrane region" description="Helical" evidence="8">
    <location>
        <begin position="267"/>
        <end position="288"/>
    </location>
</feature>
<comment type="subcellular location">
    <subcellularLocation>
        <location evidence="1">Cell membrane</location>
        <topology evidence="1">Multi-pass membrane protein</topology>
    </subcellularLocation>
</comment>
<feature type="transmembrane region" description="Helical" evidence="8">
    <location>
        <begin position="177"/>
        <end position="196"/>
    </location>
</feature>
<keyword evidence="4 9" id="KW-0808">Transferase</keyword>
<feature type="transmembrane region" description="Helical" evidence="8">
    <location>
        <begin position="238"/>
        <end position="255"/>
    </location>
</feature>
<reference evidence="9 10" key="1">
    <citation type="submission" date="2024-12" db="EMBL/GenBank/DDBJ databases">
        <authorList>
            <person name="Lee Y."/>
        </authorList>
    </citation>
    <scope>NUCLEOTIDE SEQUENCE [LARGE SCALE GENOMIC DNA]</scope>
    <source>
        <strain evidence="9 10">03SUJ4</strain>
    </source>
</reference>
<evidence type="ECO:0000256" key="2">
    <source>
        <dbReference type="ARBA" id="ARBA00022475"/>
    </source>
</evidence>
<evidence type="ECO:0000313" key="10">
    <source>
        <dbReference type="Proteomes" id="UP001634747"/>
    </source>
</evidence>
<organism evidence="9 10">
    <name type="scientific">Terriglobus aquaticus</name>
    <dbReference type="NCBI Taxonomy" id="940139"/>
    <lineage>
        <taxon>Bacteria</taxon>
        <taxon>Pseudomonadati</taxon>
        <taxon>Acidobacteriota</taxon>
        <taxon>Terriglobia</taxon>
        <taxon>Terriglobales</taxon>
        <taxon>Acidobacteriaceae</taxon>
        <taxon>Terriglobus</taxon>
    </lineage>
</organism>
<keyword evidence="10" id="KW-1185">Reference proteome</keyword>
<keyword evidence="5 8" id="KW-0812">Transmembrane</keyword>